<protein>
    <submittedName>
        <fullName evidence="2">Uncharacterized protein</fullName>
    </submittedName>
</protein>
<evidence type="ECO:0000256" key="1">
    <source>
        <dbReference type="SAM" id="MobiDB-lite"/>
    </source>
</evidence>
<dbReference type="EMBL" id="AOIC01000022">
    <property type="protein sequence ID" value="ELY72978.1"/>
    <property type="molecule type" value="Genomic_DNA"/>
</dbReference>
<feature type="region of interest" description="Disordered" evidence="1">
    <location>
        <begin position="90"/>
        <end position="134"/>
    </location>
</feature>
<proteinExistence type="predicted"/>
<name>L9YJ76_NATGS</name>
<sequence length="134" mass="14673">MALGRRLIVGGLVDDFSFEGRRVDCLVDGDRCAVRGDGLDRADIVVIEVVTSDEHGVAVPQRALEHVAPGSDVDDRSAVGFDTNARVTQSLEREQVVDGRPSKLHRQQSPDRPLRPTRSPGSSSWSCRVARPMR</sequence>
<feature type="non-terminal residue" evidence="2">
    <location>
        <position position="134"/>
    </location>
</feature>
<feature type="compositionally biased region" description="Basic and acidic residues" evidence="1">
    <location>
        <begin position="91"/>
        <end position="101"/>
    </location>
</feature>
<accession>L9YJ76</accession>
<evidence type="ECO:0000313" key="3">
    <source>
        <dbReference type="Proteomes" id="UP000011613"/>
    </source>
</evidence>
<dbReference type="Proteomes" id="UP000011613">
    <property type="component" value="Unassembled WGS sequence"/>
</dbReference>
<evidence type="ECO:0000313" key="2">
    <source>
        <dbReference type="EMBL" id="ELY72978.1"/>
    </source>
</evidence>
<organism evidence="2 3">
    <name type="scientific">Natronobacterium gregoryi (strain ATCC 43098 / DSM 3393 / CCM 3738 / CIP 104747 / IAM 13177 / JCM 8860 / NBRC 102187 / NCIMB 2189 / SP2)</name>
    <dbReference type="NCBI Taxonomy" id="797304"/>
    <lineage>
        <taxon>Archaea</taxon>
        <taxon>Methanobacteriati</taxon>
        <taxon>Methanobacteriota</taxon>
        <taxon>Stenosarchaea group</taxon>
        <taxon>Halobacteria</taxon>
        <taxon>Halobacteriales</taxon>
        <taxon>Natrialbaceae</taxon>
        <taxon>Natronobacterium</taxon>
    </lineage>
</organism>
<gene>
    <name evidence="2" type="ORF">C490_02326</name>
</gene>
<reference evidence="2 3" key="1">
    <citation type="journal article" date="2014" name="PLoS Genet.">
        <title>Phylogenetically driven sequencing of extremely halophilic archaea reveals strategies for static and dynamic osmo-response.</title>
        <authorList>
            <person name="Becker E.A."/>
            <person name="Seitzer P.M."/>
            <person name="Tritt A."/>
            <person name="Larsen D."/>
            <person name="Krusor M."/>
            <person name="Yao A.I."/>
            <person name="Wu D."/>
            <person name="Madern D."/>
            <person name="Eisen J.A."/>
            <person name="Darling A.E."/>
            <person name="Facciotti M.T."/>
        </authorList>
    </citation>
    <scope>NUCLEOTIDE SEQUENCE [LARGE SCALE GENOMIC DNA]</scope>
    <source>
        <strain evidence="2 3">SP2</strain>
    </source>
</reference>
<comment type="caution">
    <text evidence="2">The sequence shown here is derived from an EMBL/GenBank/DDBJ whole genome shotgun (WGS) entry which is preliminary data.</text>
</comment>
<dbReference type="AlphaFoldDB" id="L9YJ76"/>